<dbReference type="SMART" id="SM00320">
    <property type="entry name" value="WD40"/>
    <property type="match status" value="2"/>
</dbReference>
<dbReference type="PROSITE" id="PS50082">
    <property type="entry name" value="WD_REPEATS_2"/>
    <property type="match status" value="2"/>
</dbReference>
<evidence type="ECO:0000256" key="1">
    <source>
        <dbReference type="PROSITE-ProRule" id="PRU00221"/>
    </source>
</evidence>
<dbReference type="InterPro" id="IPR036322">
    <property type="entry name" value="WD40_repeat_dom_sf"/>
</dbReference>
<accession>A0AA40KCE4</accession>
<dbReference type="InterPro" id="IPR015943">
    <property type="entry name" value="WD40/YVTN_repeat-like_dom_sf"/>
</dbReference>
<dbReference type="PROSITE" id="PS50294">
    <property type="entry name" value="WD_REPEATS_REGION"/>
    <property type="match status" value="2"/>
</dbReference>
<keyword evidence="1" id="KW-0853">WD repeat</keyword>
<feature type="repeat" description="WD" evidence="1">
    <location>
        <begin position="1"/>
        <end position="31"/>
    </location>
</feature>
<dbReference type="PANTHER" id="PTHR19879">
    <property type="entry name" value="TRANSCRIPTION INITIATION FACTOR TFIID"/>
    <property type="match status" value="1"/>
</dbReference>
<dbReference type="PANTHER" id="PTHR19879:SF9">
    <property type="entry name" value="TRANSCRIPTION INITIATION FACTOR TFIID SUBUNIT 5"/>
    <property type="match status" value="1"/>
</dbReference>
<dbReference type="AlphaFoldDB" id="A0AA40KCE4"/>
<dbReference type="Proteomes" id="UP001172155">
    <property type="component" value="Unassembled WGS sequence"/>
</dbReference>
<sequence>AFSHHAKLLASASEDHSVMIWDTATDGLRHSFWDPSDSVCSVSFSHDSKLVATAPSASGTRRMDNGQLLQALWGHSAKFRVVIFSHDSTLLTPASVDKTVRVWES</sequence>
<name>A0AA40KCE4_9PEZI</name>
<gene>
    <name evidence="2" type="ORF">B0T18DRAFT_289526</name>
</gene>
<organism evidence="2 3">
    <name type="scientific">Schizothecium vesticola</name>
    <dbReference type="NCBI Taxonomy" id="314040"/>
    <lineage>
        <taxon>Eukaryota</taxon>
        <taxon>Fungi</taxon>
        <taxon>Dikarya</taxon>
        <taxon>Ascomycota</taxon>
        <taxon>Pezizomycotina</taxon>
        <taxon>Sordariomycetes</taxon>
        <taxon>Sordariomycetidae</taxon>
        <taxon>Sordariales</taxon>
        <taxon>Schizotheciaceae</taxon>
        <taxon>Schizothecium</taxon>
    </lineage>
</organism>
<feature type="non-terminal residue" evidence="2">
    <location>
        <position position="105"/>
    </location>
</feature>
<dbReference type="InterPro" id="IPR001680">
    <property type="entry name" value="WD40_rpt"/>
</dbReference>
<feature type="repeat" description="WD" evidence="1">
    <location>
        <begin position="72"/>
        <end position="105"/>
    </location>
</feature>
<reference evidence="2" key="1">
    <citation type="submission" date="2023-06" db="EMBL/GenBank/DDBJ databases">
        <title>Genome-scale phylogeny and comparative genomics of the fungal order Sordariales.</title>
        <authorList>
            <consortium name="Lawrence Berkeley National Laboratory"/>
            <person name="Hensen N."/>
            <person name="Bonometti L."/>
            <person name="Westerberg I."/>
            <person name="Brannstrom I.O."/>
            <person name="Guillou S."/>
            <person name="Cros-Aarteil S."/>
            <person name="Calhoun S."/>
            <person name="Haridas S."/>
            <person name="Kuo A."/>
            <person name="Mondo S."/>
            <person name="Pangilinan J."/>
            <person name="Riley R."/>
            <person name="LaButti K."/>
            <person name="Andreopoulos B."/>
            <person name="Lipzen A."/>
            <person name="Chen C."/>
            <person name="Yanf M."/>
            <person name="Daum C."/>
            <person name="Ng V."/>
            <person name="Clum A."/>
            <person name="Steindorff A."/>
            <person name="Ohm R."/>
            <person name="Martin F."/>
            <person name="Silar P."/>
            <person name="Natvig D."/>
            <person name="Lalanne C."/>
            <person name="Gautier V."/>
            <person name="Ament-velasquez S.L."/>
            <person name="Kruys A."/>
            <person name="Hutchinson M.I."/>
            <person name="Powell A.J."/>
            <person name="Barry K."/>
            <person name="Miller A.N."/>
            <person name="Grigoriev I.V."/>
            <person name="Debuchy R."/>
            <person name="Gladieux P."/>
            <person name="Thoren M.H."/>
            <person name="Johannesson H."/>
        </authorList>
    </citation>
    <scope>NUCLEOTIDE SEQUENCE</scope>
    <source>
        <strain evidence="2">SMH3187-1</strain>
    </source>
</reference>
<comment type="caution">
    <text evidence="2">The sequence shown here is derived from an EMBL/GenBank/DDBJ whole genome shotgun (WGS) entry which is preliminary data.</text>
</comment>
<feature type="non-terminal residue" evidence="2">
    <location>
        <position position="1"/>
    </location>
</feature>
<dbReference type="EMBL" id="JAUKUD010000001">
    <property type="protein sequence ID" value="KAK0753676.1"/>
    <property type="molecule type" value="Genomic_DNA"/>
</dbReference>
<evidence type="ECO:0000313" key="3">
    <source>
        <dbReference type="Proteomes" id="UP001172155"/>
    </source>
</evidence>
<protein>
    <submittedName>
        <fullName evidence="2">WD40-repeat-containing domain protein</fullName>
    </submittedName>
</protein>
<dbReference type="Pfam" id="PF00400">
    <property type="entry name" value="WD40"/>
    <property type="match status" value="3"/>
</dbReference>
<dbReference type="Gene3D" id="2.130.10.10">
    <property type="entry name" value="YVTN repeat-like/Quinoprotein amine dehydrogenase"/>
    <property type="match status" value="2"/>
</dbReference>
<evidence type="ECO:0000313" key="2">
    <source>
        <dbReference type="EMBL" id="KAK0753676.1"/>
    </source>
</evidence>
<proteinExistence type="predicted"/>
<keyword evidence="3" id="KW-1185">Reference proteome</keyword>
<dbReference type="SUPFAM" id="SSF50978">
    <property type="entry name" value="WD40 repeat-like"/>
    <property type="match status" value="1"/>
</dbReference>